<evidence type="ECO:0000313" key="1">
    <source>
        <dbReference type="EMBL" id="AGS54224.1"/>
    </source>
</evidence>
<evidence type="ECO:0008006" key="2">
    <source>
        <dbReference type="Google" id="ProtNLM"/>
    </source>
</evidence>
<organism evidence="1">
    <name type="scientific">uncultured bacterium contig00107</name>
    <dbReference type="NCBI Taxonomy" id="1181573"/>
    <lineage>
        <taxon>Bacteria</taxon>
        <taxon>environmental samples</taxon>
    </lineage>
</organism>
<protein>
    <recommendedName>
        <fullName evidence="2">Leucine-rich repeat domain-containing protein</fullName>
    </recommendedName>
</protein>
<accession>A0A806K2F3</accession>
<reference evidence="1" key="1">
    <citation type="submission" date="2012-03" db="EMBL/GenBank/DDBJ databases">
        <title>Functional metagenomics reveals considerable lignocellulase gene clusters in the gut microbiome of a wood-feeding higher termite.</title>
        <authorList>
            <person name="Liu N."/>
        </authorList>
    </citation>
    <scope>NUCLEOTIDE SEQUENCE</scope>
</reference>
<proteinExistence type="predicted"/>
<name>A0A806K2F3_9BACT</name>
<dbReference type="AlphaFoldDB" id="A0A806K2F3"/>
<dbReference type="Gene3D" id="3.80.10.10">
    <property type="entry name" value="Ribonuclease Inhibitor"/>
    <property type="match status" value="1"/>
</dbReference>
<dbReference type="InterPro" id="IPR026906">
    <property type="entry name" value="LRR_5"/>
</dbReference>
<sequence length="68" mass="7595">MAIPDGVTGIDDRAFYDCKNLESVTIPDSVTNMINSFDRCFKIVIRCGENSYAHKYAEENGIKFELAG</sequence>
<dbReference type="EMBL" id="JQ844280">
    <property type="protein sequence ID" value="AGS54224.1"/>
    <property type="molecule type" value="Genomic_DNA"/>
</dbReference>
<dbReference type="Pfam" id="PF13306">
    <property type="entry name" value="LRR_5"/>
    <property type="match status" value="1"/>
</dbReference>
<dbReference type="InterPro" id="IPR032675">
    <property type="entry name" value="LRR_dom_sf"/>
</dbReference>